<dbReference type="Proteomes" id="UP000276991">
    <property type="component" value="Unassembled WGS sequence"/>
</dbReference>
<accession>A0A498S7Q2</accession>
<name>A0A498S7Q2_ACAVI</name>
<dbReference type="InterPro" id="IPR035437">
    <property type="entry name" value="SNase_OB-fold_sf"/>
</dbReference>
<dbReference type="EMBL" id="UPTC01000318">
    <property type="protein sequence ID" value="VBB27967.1"/>
    <property type="molecule type" value="Genomic_DNA"/>
</dbReference>
<dbReference type="PROSITE" id="PS50304">
    <property type="entry name" value="TUDOR"/>
    <property type="match status" value="1"/>
</dbReference>
<protein>
    <recommendedName>
        <fullName evidence="1">Tudor domain-containing protein</fullName>
    </recommendedName>
</protein>
<gene>
    <name evidence="2" type="ORF">NAV_LOCUS2797</name>
</gene>
<dbReference type="Pfam" id="PF00567">
    <property type="entry name" value="TUDOR"/>
    <property type="match status" value="1"/>
</dbReference>
<sequence length="338" mass="39123">MIGSEGEQLYRLKNSYDEDTNVYDGQHFVNEMFNGRSIIQRLVDHVGGCENSSRFSNVRNNSENFLLNKAGNISNGEQKTIYSMDNVLKTFEPLEKQRHLAMVVPSPDLSCDSSDDEDDLEQRQFNNTTNNRGFRRKMSVIKPDPSSIYAKRSDLISHKAPPSKQLVNSKMTWVESQRDFYIAFVNEQRKYGLLERDIAEQSYESLVGRKVEEGEPCMVLKNGQFYRALLESSVENTCHVFLVDFGGYLIISRREVAPMLQQHAQLPMAAIHCSIFGAFRVKLTIEAIDYFRRKFPIDSTFKLLFVRRSEHGNSYETQLYLRENMQHDAFLPLKAYFD</sequence>
<dbReference type="SMART" id="SM00333">
    <property type="entry name" value="TUDOR"/>
    <property type="match status" value="1"/>
</dbReference>
<proteinExistence type="predicted"/>
<dbReference type="Gene3D" id="2.40.50.90">
    <property type="match status" value="1"/>
</dbReference>
<evidence type="ECO:0000259" key="1">
    <source>
        <dbReference type="PROSITE" id="PS50304"/>
    </source>
</evidence>
<dbReference type="SUPFAM" id="SSF63748">
    <property type="entry name" value="Tudor/PWWP/MBT"/>
    <property type="match status" value="1"/>
</dbReference>
<dbReference type="GO" id="GO:0005737">
    <property type="term" value="C:cytoplasm"/>
    <property type="evidence" value="ECO:0007669"/>
    <property type="project" value="UniProtKB-ARBA"/>
</dbReference>
<keyword evidence="3" id="KW-1185">Reference proteome</keyword>
<evidence type="ECO:0000313" key="3">
    <source>
        <dbReference type="Proteomes" id="UP000276991"/>
    </source>
</evidence>
<dbReference type="Gene3D" id="2.30.30.140">
    <property type="match status" value="1"/>
</dbReference>
<dbReference type="InterPro" id="IPR002999">
    <property type="entry name" value="Tudor"/>
</dbReference>
<feature type="domain" description="Tudor" evidence="1">
    <location>
        <begin position="210"/>
        <end position="266"/>
    </location>
</feature>
<dbReference type="PANTHER" id="PTHR22948:SF29">
    <property type="entry name" value="FI02030P-RELATED"/>
    <property type="match status" value="1"/>
</dbReference>
<dbReference type="InterPro" id="IPR050621">
    <property type="entry name" value="Tudor_domain_containing"/>
</dbReference>
<dbReference type="OrthoDB" id="5800423at2759"/>
<organism evidence="2 3">
    <name type="scientific">Acanthocheilonema viteae</name>
    <name type="common">Filarial nematode worm</name>
    <name type="synonym">Dipetalonema viteae</name>
    <dbReference type="NCBI Taxonomy" id="6277"/>
    <lineage>
        <taxon>Eukaryota</taxon>
        <taxon>Metazoa</taxon>
        <taxon>Ecdysozoa</taxon>
        <taxon>Nematoda</taxon>
        <taxon>Chromadorea</taxon>
        <taxon>Rhabditida</taxon>
        <taxon>Spirurina</taxon>
        <taxon>Spiruromorpha</taxon>
        <taxon>Filarioidea</taxon>
        <taxon>Onchocercidae</taxon>
        <taxon>Acanthocheilonema</taxon>
    </lineage>
</organism>
<reference evidence="2 3" key="1">
    <citation type="submission" date="2018-08" db="EMBL/GenBank/DDBJ databases">
        <authorList>
            <person name="Laetsch R D."/>
            <person name="Stevens L."/>
            <person name="Kumar S."/>
            <person name="Blaxter L. M."/>
        </authorList>
    </citation>
    <scope>NUCLEOTIDE SEQUENCE [LARGE SCALE GENOMIC DNA]</scope>
</reference>
<evidence type="ECO:0000313" key="2">
    <source>
        <dbReference type="EMBL" id="VBB27967.1"/>
    </source>
</evidence>
<dbReference type="AlphaFoldDB" id="A0A498S7Q2"/>
<dbReference type="PANTHER" id="PTHR22948">
    <property type="entry name" value="TUDOR DOMAIN CONTAINING PROTEIN"/>
    <property type="match status" value="1"/>
</dbReference>